<dbReference type="OrthoDB" id="547796at2759"/>
<dbReference type="EMBL" id="KZ990029">
    <property type="protein sequence ID" value="RKP24800.1"/>
    <property type="molecule type" value="Genomic_DNA"/>
</dbReference>
<proteinExistence type="predicted"/>
<protein>
    <submittedName>
        <fullName evidence="2">Uncharacterized protein</fullName>
    </submittedName>
</protein>
<feature type="compositionally biased region" description="Acidic residues" evidence="1">
    <location>
        <begin position="60"/>
        <end position="80"/>
    </location>
</feature>
<reference evidence="3" key="1">
    <citation type="journal article" date="2018" name="Nat. Microbiol.">
        <title>Leveraging single-cell genomics to expand the fungal tree of life.</title>
        <authorList>
            <person name="Ahrendt S.R."/>
            <person name="Quandt C.A."/>
            <person name="Ciobanu D."/>
            <person name="Clum A."/>
            <person name="Salamov A."/>
            <person name="Andreopoulos B."/>
            <person name="Cheng J.F."/>
            <person name="Woyke T."/>
            <person name="Pelin A."/>
            <person name="Henrissat B."/>
            <person name="Reynolds N.K."/>
            <person name="Benny G.L."/>
            <person name="Smith M.E."/>
            <person name="James T.Y."/>
            <person name="Grigoriev I.V."/>
        </authorList>
    </citation>
    <scope>NUCLEOTIDE SEQUENCE [LARGE SCALE GENOMIC DNA]</scope>
    <source>
        <strain evidence="3">Benny S71-1</strain>
    </source>
</reference>
<evidence type="ECO:0000256" key="1">
    <source>
        <dbReference type="SAM" id="MobiDB-lite"/>
    </source>
</evidence>
<dbReference type="AlphaFoldDB" id="A0A4P9Z0D4"/>
<feature type="region of interest" description="Disordered" evidence="1">
    <location>
        <begin position="43"/>
        <end position="94"/>
    </location>
</feature>
<dbReference type="InterPro" id="IPR036400">
    <property type="entry name" value="Cyt_B5-like_heme/steroid_sf"/>
</dbReference>
<evidence type="ECO:0000313" key="3">
    <source>
        <dbReference type="Proteomes" id="UP000278143"/>
    </source>
</evidence>
<keyword evidence="3" id="KW-1185">Reference proteome</keyword>
<accession>A0A4P9Z0D4</accession>
<organism evidence="2 3">
    <name type="scientific">Syncephalis pseudoplumigaleata</name>
    <dbReference type="NCBI Taxonomy" id="1712513"/>
    <lineage>
        <taxon>Eukaryota</taxon>
        <taxon>Fungi</taxon>
        <taxon>Fungi incertae sedis</taxon>
        <taxon>Zoopagomycota</taxon>
        <taxon>Zoopagomycotina</taxon>
        <taxon>Zoopagomycetes</taxon>
        <taxon>Zoopagales</taxon>
        <taxon>Piptocephalidaceae</taxon>
        <taxon>Syncephalis</taxon>
    </lineage>
</organism>
<dbReference type="Gene3D" id="3.10.120.10">
    <property type="entry name" value="Cytochrome b5-like heme/steroid binding domain"/>
    <property type="match status" value="1"/>
</dbReference>
<evidence type="ECO:0000313" key="2">
    <source>
        <dbReference type="EMBL" id="RKP24800.1"/>
    </source>
</evidence>
<gene>
    <name evidence="2" type="ORF">SYNPS1DRAFT_23145</name>
</gene>
<sequence length="94" mass="10449">MLTPRDQPIDSLADLTPDEWEALSEWEGLFSSKYDCVGELVEPEEYERRGDGTAPLITASDEEEGGDDEDDDDDDKEDDANGSSVITYTRDIDA</sequence>
<dbReference type="Proteomes" id="UP000278143">
    <property type="component" value="Unassembled WGS sequence"/>
</dbReference>
<name>A0A4P9Z0D4_9FUNG</name>